<gene>
    <name evidence="1" type="ORF">D5086_001487</name>
</gene>
<name>A0ACC4D040_POPAL</name>
<reference evidence="1 2" key="1">
    <citation type="journal article" date="2024" name="Plant Biotechnol. J.">
        <title>Genome and CRISPR/Cas9 system of a widespread forest tree (Populus alba) in the world.</title>
        <authorList>
            <person name="Liu Y.J."/>
            <person name="Jiang P.F."/>
            <person name="Han X.M."/>
            <person name="Li X.Y."/>
            <person name="Wang H.M."/>
            <person name="Wang Y.J."/>
            <person name="Wang X.X."/>
            <person name="Zeng Q.Y."/>
        </authorList>
    </citation>
    <scope>NUCLEOTIDE SEQUENCE [LARGE SCALE GENOMIC DNA]</scope>
    <source>
        <strain evidence="2">cv. PAL-ZL1</strain>
    </source>
</reference>
<accession>A0ACC4D040</accession>
<organism evidence="1 2">
    <name type="scientific">Populus alba</name>
    <name type="common">White poplar</name>
    <dbReference type="NCBI Taxonomy" id="43335"/>
    <lineage>
        <taxon>Eukaryota</taxon>
        <taxon>Viridiplantae</taxon>
        <taxon>Streptophyta</taxon>
        <taxon>Embryophyta</taxon>
        <taxon>Tracheophyta</taxon>
        <taxon>Spermatophyta</taxon>
        <taxon>Magnoliopsida</taxon>
        <taxon>eudicotyledons</taxon>
        <taxon>Gunneridae</taxon>
        <taxon>Pentapetalae</taxon>
        <taxon>rosids</taxon>
        <taxon>fabids</taxon>
        <taxon>Malpighiales</taxon>
        <taxon>Salicaceae</taxon>
        <taxon>Saliceae</taxon>
        <taxon>Populus</taxon>
    </lineage>
</organism>
<sequence length="475" mass="53124">MSSIRLELQSYAARNNERSVVRVRDYSSAAYSKSHHGISRPISQAIKGGARRNASPLVDQDELGMIDYDIKDVEKQGELLQTDTNLRGDKDSRWISVSHAYMEDDGVSPLYPSTPHGEHDHHGHELSRSRHDDFLSAYEANQSTTRYYVPDKNPYDDIDQASGYDDEDYDEEEDDSDEAARRQVGLFSLYKYSTKWDMVLVLLGCLGALINGGSLPWYSYFFGDFVNRIAKHSDDNMMKEVERTCLLMTGVAALVVVGAYLVLRQDITFYDTKVSTSDVMHGISSDVAQIQEVMGEKVDPTFPFPLLFVWNMCNTYNVITLSVLKVMEAQAITPPHREEANKVQSPPFASPVSKPDRLHRERLLSPAAAEPSFSVTLTVELRHHSRSSSVVPFFAVQPRRAPPLSSNSSTKFSRQPLHQQLSFSTVRTQDNSPLSSRNRALSLPCNGDNGIFIIPAEISSNLPFPASAMLSSSTQ</sequence>
<keyword evidence="2" id="KW-1185">Reference proteome</keyword>
<evidence type="ECO:0000313" key="2">
    <source>
        <dbReference type="Proteomes" id="UP000309997"/>
    </source>
</evidence>
<protein>
    <submittedName>
        <fullName evidence="1">Uncharacterized protein</fullName>
    </submittedName>
</protein>
<proteinExistence type="predicted"/>
<comment type="caution">
    <text evidence="1">The sequence shown here is derived from an EMBL/GenBank/DDBJ whole genome shotgun (WGS) entry which is preliminary data.</text>
</comment>
<evidence type="ECO:0000313" key="1">
    <source>
        <dbReference type="EMBL" id="KAL3610467.1"/>
    </source>
</evidence>
<dbReference type="Proteomes" id="UP000309997">
    <property type="component" value="Unassembled WGS sequence"/>
</dbReference>
<dbReference type="EMBL" id="RCHU02000001">
    <property type="protein sequence ID" value="KAL3610467.1"/>
    <property type="molecule type" value="Genomic_DNA"/>
</dbReference>